<dbReference type="FunCoup" id="A0A2G5CM21">
    <property type="interactions" value="40"/>
</dbReference>
<organism evidence="2 3">
    <name type="scientific">Aquilegia coerulea</name>
    <name type="common">Rocky mountain columbine</name>
    <dbReference type="NCBI Taxonomy" id="218851"/>
    <lineage>
        <taxon>Eukaryota</taxon>
        <taxon>Viridiplantae</taxon>
        <taxon>Streptophyta</taxon>
        <taxon>Embryophyta</taxon>
        <taxon>Tracheophyta</taxon>
        <taxon>Spermatophyta</taxon>
        <taxon>Magnoliopsida</taxon>
        <taxon>Ranunculales</taxon>
        <taxon>Ranunculaceae</taxon>
        <taxon>Thalictroideae</taxon>
        <taxon>Aquilegia</taxon>
    </lineage>
</organism>
<sequence>MEVDACSMYICNPATRECIELPKFNPPQCSKHSFGSDFAYGFGFDVISKDFKVVLILNLNCYQNEVQVYTLGSNSWRTIGEVSTAAILDFSSAYVDGSLHWLDRDVGQRGAFRKKILSFNLSSEEFRVIRTPELICRPDNLQLMALGGCLSIVDPFFDNHIEVWSMKEYGVEESWTKICVSKVCLEGLQIFTPKAISVGKNSEIKLLANSSALVSYNIGTGSFTSLEVDGIETPQGFPKFFGAFSFVESLITLRPTFQREGQP</sequence>
<dbReference type="InterPro" id="IPR050796">
    <property type="entry name" value="SCF_F-box_component"/>
</dbReference>
<dbReference type="OrthoDB" id="591557at2759"/>
<accession>A0A2G5CM21</accession>
<dbReference type="Proteomes" id="UP000230069">
    <property type="component" value="Unassembled WGS sequence"/>
</dbReference>
<dbReference type="PANTHER" id="PTHR31672:SF13">
    <property type="entry name" value="F-BOX PROTEIN CPR30-LIKE"/>
    <property type="match status" value="1"/>
</dbReference>
<dbReference type="InterPro" id="IPR011043">
    <property type="entry name" value="Gal_Oxase/kelch_b-propeller"/>
</dbReference>
<dbReference type="STRING" id="218851.A0A2G5CM21"/>
<proteinExistence type="predicted"/>
<dbReference type="PANTHER" id="PTHR31672">
    <property type="entry name" value="BNACNNG10540D PROTEIN"/>
    <property type="match status" value="1"/>
</dbReference>
<evidence type="ECO:0000313" key="3">
    <source>
        <dbReference type="Proteomes" id="UP000230069"/>
    </source>
</evidence>
<dbReference type="AlphaFoldDB" id="A0A2G5CM21"/>
<dbReference type="InterPro" id="IPR013187">
    <property type="entry name" value="F-box-assoc_dom_typ3"/>
</dbReference>
<evidence type="ECO:0000313" key="2">
    <source>
        <dbReference type="EMBL" id="PIA31897.1"/>
    </source>
</evidence>
<name>A0A2G5CM21_AQUCA</name>
<dbReference type="SUPFAM" id="SSF50965">
    <property type="entry name" value="Galactose oxidase, central domain"/>
    <property type="match status" value="1"/>
</dbReference>
<keyword evidence="3" id="KW-1185">Reference proteome</keyword>
<gene>
    <name evidence="2" type="ORF">AQUCO_04700037v1</name>
</gene>
<dbReference type="InParanoid" id="A0A2G5CM21"/>
<dbReference type="Pfam" id="PF08268">
    <property type="entry name" value="FBA_3"/>
    <property type="match status" value="1"/>
</dbReference>
<dbReference type="NCBIfam" id="TIGR01640">
    <property type="entry name" value="F_box_assoc_1"/>
    <property type="match status" value="1"/>
</dbReference>
<protein>
    <recommendedName>
        <fullName evidence="1">F-box associated beta-propeller type 3 domain-containing protein</fullName>
    </recommendedName>
</protein>
<dbReference type="EMBL" id="KZ305064">
    <property type="protein sequence ID" value="PIA31897.1"/>
    <property type="molecule type" value="Genomic_DNA"/>
</dbReference>
<feature type="domain" description="F-box associated beta-propeller type 3" evidence="1">
    <location>
        <begin position="8"/>
        <end position="233"/>
    </location>
</feature>
<evidence type="ECO:0000259" key="1">
    <source>
        <dbReference type="Pfam" id="PF08268"/>
    </source>
</evidence>
<reference evidence="2 3" key="1">
    <citation type="submission" date="2017-09" db="EMBL/GenBank/DDBJ databases">
        <title>WGS assembly of Aquilegia coerulea Goldsmith.</title>
        <authorList>
            <person name="Hodges S."/>
            <person name="Kramer E."/>
            <person name="Nordborg M."/>
            <person name="Tomkins J."/>
            <person name="Borevitz J."/>
            <person name="Derieg N."/>
            <person name="Yan J."/>
            <person name="Mihaltcheva S."/>
            <person name="Hayes R.D."/>
            <person name="Rokhsar D."/>
        </authorList>
    </citation>
    <scope>NUCLEOTIDE SEQUENCE [LARGE SCALE GENOMIC DNA]</scope>
    <source>
        <strain evidence="3">cv. Goldsmith</strain>
    </source>
</reference>
<dbReference type="InterPro" id="IPR017451">
    <property type="entry name" value="F-box-assoc_interact_dom"/>
</dbReference>